<dbReference type="OrthoDB" id="1928104at2759"/>
<feature type="compositionally biased region" description="Low complexity" evidence="1">
    <location>
        <begin position="62"/>
        <end position="74"/>
    </location>
</feature>
<organism evidence="3 4">
    <name type="scientific">Trifolium subterraneum</name>
    <name type="common">Subterranean clover</name>
    <dbReference type="NCBI Taxonomy" id="3900"/>
    <lineage>
        <taxon>Eukaryota</taxon>
        <taxon>Viridiplantae</taxon>
        <taxon>Streptophyta</taxon>
        <taxon>Embryophyta</taxon>
        <taxon>Tracheophyta</taxon>
        <taxon>Spermatophyta</taxon>
        <taxon>Magnoliopsida</taxon>
        <taxon>eudicotyledons</taxon>
        <taxon>Gunneridae</taxon>
        <taxon>Pentapetalae</taxon>
        <taxon>rosids</taxon>
        <taxon>fabids</taxon>
        <taxon>Fabales</taxon>
        <taxon>Fabaceae</taxon>
        <taxon>Papilionoideae</taxon>
        <taxon>50 kb inversion clade</taxon>
        <taxon>NPAAA clade</taxon>
        <taxon>Hologalegina</taxon>
        <taxon>IRL clade</taxon>
        <taxon>Trifolieae</taxon>
        <taxon>Trifolium</taxon>
    </lineage>
</organism>
<evidence type="ECO:0000259" key="2">
    <source>
        <dbReference type="PROSITE" id="PS50030"/>
    </source>
</evidence>
<name>A0A2Z6PRB1_TRISU</name>
<feature type="region of interest" description="Disordered" evidence="1">
    <location>
        <begin position="218"/>
        <end position="249"/>
    </location>
</feature>
<feature type="non-terminal residue" evidence="3">
    <location>
        <position position="1"/>
    </location>
</feature>
<feature type="region of interest" description="Disordered" evidence="1">
    <location>
        <begin position="121"/>
        <end position="140"/>
    </location>
</feature>
<dbReference type="InterPro" id="IPR056254">
    <property type="entry name" value="At5g58720/SDE5-like_UBA-like"/>
</dbReference>
<dbReference type="AlphaFoldDB" id="A0A2Z6PRB1"/>
<dbReference type="InterPro" id="IPR015940">
    <property type="entry name" value="UBA"/>
</dbReference>
<sequence>GSSIIRMEVSGQNIVMHDEDEALKHLYDAFGSSFSLEDIADAYCKASKNVEFAGEILYDMTGSSSTSGNHSSNSDAKVEVSSESSDGHSLENSFNGRKNFRPKVRPVSAGTVSSVIGKSYVRPMPPAKRSNGMTKPPKLDAKELPMTGIWREKGTSQPKSSKRDQLQADMEDFLFKMLGVGFQLERNTIREVLDTCGYDMKKSLEKLLDRAFDKSPADVRDSSEKFADMKTKSEAPASEKKSQDLNCNRGNRNILSVKEVELHQQQKERHDIQKDVWSNLFSYSEYVEKPRKRIVRDLNLNKNSPYGVGHVVFEPPNDSTEEYKIDMDFRRRENEDDAENEAEYQCVRKAVKEYRATMKEYYKAAVEAFASGDQTKAEKLLDQGQFYLKKAHEADEESSKMILETKTVADTQEMVLDLRDQDPKDGVRLLKCHLSTLSGHSSFDYLKVIFDADDQANKKRSCRRLVLKLLEQESIKWVEEEIAGTIMIRLDNIERQQLSFFKT</sequence>
<keyword evidence="4" id="KW-1185">Reference proteome</keyword>
<dbReference type="PANTHER" id="PTHR47872:SF3">
    <property type="entry name" value="NUCLEAR RNA EXPORT FACTOR SDE5 ISOFORM X1"/>
    <property type="match status" value="1"/>
</dbReference>
<proteinExistence type="predicted"/>
<accession>A0A2Z6PRB1</accession>
<feature type="compositionally biased region" description="Basic and acidic residues" evidence="1">
    <location>
        <begin position="76"/>
        <end position="89"/>
    </location>
</feature>
<evidence type="ECO:0000313" key="3">
    <source>
        <dbReference type="EMBL" id="GAU49769.1"/>
    </source>
</evidence>
<feature type="domain" description="UBA" evidence="2">
    <location>
        <begin position="167"/>
        <end position="210"/>
    </location>
</feature>
<dbReference type="Pfam" id="PF24767">
    <property type="entry name" value="UBA_At5g58720"/>
    <property type="match status" value="1"/>
</dbReference>
<dbReference type="EMBL" id="DF974624">
    <property type="protein sequence ID" value="GAU49769.1"/>
    <property type="molecule type" value="Genomic_DNA"/>
</dbReference>
<dbReference type="Pfam" id="PF08590">
    <property type="entry name" value="DUF1771"/>
    <property type="match status" value="1"/>
</dbReference>
<dbReference type="Proteomes" id="UP000242715">
    <property type="component" value="Unassembled WGS sequence"/>
</dbReference>
<gene>
    <name evidence="3" type="ORF">TSUD_386880</name>
</gene>
<dbReference type="PANTHER" id="PTHR47872">
    <property type="entry name" value="NUCLEAR RNA EXPORT FACTOR SDE5-RELATED"/>
    <property type="match status" value="1"/>
</dbReference>
<dbReference type="PROSITE" id="PS50030">
    <property type="entry name" value="UBA"/>
    <property type="match status" value="1"/>
</dbReference>
<evidence type="ECO:0000256" key="1">
    <source>
        <dbReference type="SAM" id="MobiDB-lite"/>
    </source>
</evidence>
<dbReference type="InterPro" id="IPR013899">
    <property type="entry name" value="DUF1771"/>
</dbReference>
<feature type="region of interest" description="Disordered" evidence="1">
    <location>
        <begin position="62"/>
        <end position="102"/>
    </location>
</feature>
<evidence type="ECO:0000313" key="4">
    <source>
        <dbReference type="Proteomes" id="UP000242715"/>
    </source>
</evidence>
<reference evidence="4" key="1">
    <citation type="journal article" date="2017" name="Front. Plant Sci.">
        <title>Climate Clever Clovers: New Paradigm to Reduce the Environmental Footprint of Ruminants by Breeding Low Methanogenic Forages Utilizing Haplotype Variation.</title>
        <authorList>
            <person name="Kaur P."/>
            <person name="Appels R."/>
            <person name="Bayer P.E."/>
            <person name="Keeble-Gagnere G."/>
            <person name="Wang J."/>
            <person name="Hirakawa H."/>
            <person name="Shirasawa K."/>
            <person name="Vercoe P."/>
            <person name="Stefanova K."/>
            <person name="Durmic Z."/>
            <person name="Nichols P."/>
            <person name="Revell C."/>
            <person name="Isobe S.N."/>
            <person name="Edwards D."/>
            <person name="Erskine W."/>
        </authorList>
    </citation>
    <scope>NUCLEOTIDE SEQUENCE [LARGE SCALE GENOMIC DNA]</scope>
    <source>
        <strain evidence="4">cv. Daliak</strain>
    </source>
</reference>
<dbReference type="SMART" id="SM01162">
    <property type="entry name" value="DUF1771"/>
    <property type="match status" value="1"/>
</dbReference>
<protein>
    <recommendedName>
        <fullName evidence="2">UBA domain-containing protein</fullName>
    </recommendedName>
</protein>
<feature type="compositionally biased region" description="Basic and acidic residues" evidence="1">
    <location>
        <begin position="218"/>
        <end position="243"/>
    </location>
</feature>